<accession>A0A8S5P6F6</accession>
<reference evidence="1" key="1">
    <citation type="journal article" date="2021" name="Proc. Natl. Acad. Sci. U.S.A.">
        <title>A Catalog of Tens of Thousands of Viruses from Human Metagenomes Reveals Hidden Associations with Chronic Diseases.</title>
        <authorList>
            <person name="Tisza M.J."/>
            <person name="Buck C.B."/>
        </authorList>
    </citation>
    <scope>NUCLEOTIDE SEQUENCE</scope>
    <source>
        <strain evidence="1">Ctiam3</strain>
    </source>
</reference>
<evidence type="ECO:0000313" key="1">
    <source>
        <dbReference type="EMBL" id="DAE02019.1"/>
    </source>
</evidence>
<dbReference type="EMBL" id="BK015338">
    <property type="protein sequence ID" value="DAE02019.1"/>
    <property type="molecule type" value="Genomic_DNA"/>
</dbReference>
<proteinExistence type="predicted"/>
<name>A0A8S5P6F6_9CAUD</name>
<organism evidence="1">
    <name type="scientific">Siphoviridae sp. ctiam3</name>
    <dbReference type="NCBI Taxonomy" id="2825624"/>
    <lineage>
        <taxon>Viruses</taxon>
        <taxon>Duplodnaviria</taxon>
        <taxon>Heunggongvirae</taxon>
        <taxon>Uroviricota</taxon>
        <taxon>Caudoviricetes</taxon>
    </lineage>
</organism>
<protein>
    <submittedName>
        <fullName evidence="1">Uncharacterized protein</fullName>
    </submittedName>
</protein>
<sequence>MTKGWGVNAPSYKNATLTNFTMYSHDNRNYQTTWLAVGH</sequence>